<dbReference type="InterPro" id="IPR000631">
    <property type="entry name" value="CARKD"/>
</dbReference>
<feature type="binding site" evidence="18">
    <location>
        <begin position="58"/>
        <end position="62"/>
    </location>
    <ligand>
        <name>(6S)-NADPHX</name>
        <dbReference type="ChEBI" id="CHEBI:64076"/>
    </ligand>
</feature>
<dbReference type="Pfam" id="PF03853">
    <property type="entry name" value="YjeF_N"/>
    <property type="match status" value="1"/>
</dbReference>
<comment type="catalytic activity">
    <reaction evidence="16 17 19">
        <text>(6S)-NADPHX + ADP = AMP + phosphate + NADPH + H(+)</text>
        <dbReference type="Rhea" id="RHEA:32235"/>
        <dbReference type="ChEBI" id="CHEBI:15378"/>
        <dbReference type="ChEBI" id="CHEBI:43474"/>
        <dbReference type="ChEBI" id="CHEBI:57783"/>
        <dbReference type="ChEBI" id="CHEBI:64076"/>
        <dbReference type="ChEBI" id="CHEBI:456215"/>
        <dbReference type="ChEBI" id="CHEBI:456216"/>
        <dbReference type="EC" id="4.2.1.136"/>
    </reaction>
</comment>
<evidence type="ECO:0000256" key="15">
    <source>
        <dbReference type="ARBA" id="ARBA00048238"/>
    </source>
</evidence>
<evidence type="ECO:0000256" key="11">
    <source>
        <dbReference type="ARBA" id="ARBA00023235"/>
    </source>
</evidence>
<dbReference type="GO" id="GO:0110051">
    <property type="term" value="P:metabolite repair"/>
    <property type="evidence" value="ECO:0007669"/>
    <property type="project" value="TreeGrafter"/>
</dbReference>
<dbReference type="InterPro" id="IPR036652">
    <property type="entry name" value="YjeF_N_dom_sf"/>
</dbReference>
<dbReference type="InterPro" id="IPR030677">
    <property type="entry name" value="Nnr"/>
</dbReference>
<evidence type="ECO:0000259" key="21">
    <source>
        <dbReference type="PROSITE" id="PS51385"/>
    </source>
</evidence>
<proteinExistence type="inferred from homology"/>
<evidence type="ECO:0000256" key="19">
    <source>
        <dbReference type="PIRNR" id="PIRNR017184"/>
    </source>
</evidence>
<comment type="similarity">
    <text evidence="18">Belongs to the NnrE/AIBP family.</text>
</comment>
<evidence type="ECO:0000256" key="7">
    <source>
        <dbReference type="ARBA" id="ARBA00022840"/>
    </source>
</evidence>
<keyword evidence="12 17" id="KW-0456">Lyase</keyword>
<dbReference type="Pfam" id="PF01256">
    <property type="entry name" value="Carb_kinase"/>
    <property type="match status" value="1"/>
</dbReference>
<evidence type="ECO:0000313" key="23">
    <source>
        <dbReference type="Proteomes" id="UP000824072"/>
    </source>
</evidence>
<dbReference type="AlphaFoldDB" id="A0A9D1IB50"/>
<evidence type="ECO:0000256" key="8">
    <source>
        <dbReference type="ARBA" id="ARBA00022857"/>
    </source>
</evidence>
<dbReference type="PROSITE" id="PS51385">
    <property type="entry name" value="YJEF_N"/>
    <property type="match status" value="1"/>
</dbReference>
<comment type="catalytic activity">
    <reaction evidence="1 18 19">
        <text>(6R)-NADHX = (6S)-NADHX</text>
        <dbReference type="Rhea" id="RHEA:32215"/>
        <dbReference type="ChEBI" id="CHEBI:64074"/>
        <dbReference type="ChEBI" id="CHEBI:64075"/>
        <dbReference type="EC" id="5.1.99.6"/>
    </reaction>
</comment>
<feature type="binding site" evidence="18">
    <location>
        <position position="156"/>
    </location>
    <ligand>
        <name>(6S)-NADPHX</name>
        <dbReference type="ChEBI" id="CHEBI:64076"/>
    </ligand>
</feature>
<comment type="similarity">
    <text evidence="17">Belongs to the NnrD/CARKD family.</text>
</comment>
<keyword evidence="6 17" id="KW-0547">Nucleotide-binding</keyword>
<dbReference type="EC" id="5.1.99.6" evidence="19"/>
<feature type="binding site" evidence="17">
    <location>
        <position position="437"/>
    </location>
    <ligand>
        <name>(6S)-NADPHX</name>
        <dbReference type="ChEBI" id="CHEBI:64076"/>
    </ligand>
</feature>
<feature type="binding site" evidence="17">
    <location>
        <position position="253"/>
    </location>
    <ligand>
        <name>(6S)-NADPHX</name>
        <dbReference type="ChEBI" id="CHEBI:64076"/>
    </ligand>
</feature>
<feature type="domain" description="YjeF C-terminal" evidence="20">
    <location>
        <begin position="220"/>
        <end position="493"/>
    </location>
</feature>
<feature type="binding site" evidence="18">
    <location>
        <position position="159"/>
    </location>
    <ligand>
        <name>K(+)</name>
        <dbReference type="ChEBI" id="CHEBI:29103"/>
    </ligand>
</feature>
<evidence type="ECO:0000256" key="1">
    <source>
        <dbReference type="ARBA" id="ARBA00000013"/>
    </source>
</evidence>
<comment type="catalytic activity">
    <reaction evidence="15 17 19">
        <text>(6S)-NADHX + ADP = AMP + phosphate + NADH + H(+)</text>
        <dbReference type="Rhea" id="RHEA:32223"/>
        <dbReference type="ChEBI" id="CHEBI:15378"/>
        <dbReference type="ChEBI" id="CHEBI:43474"/>
        <dbReference type="ChEBI" id="CHEBI:57945"/>
        <dbReference type="ChEBI" id="CHEBI:64074"/>
        <dbReference type="ChEBI" id="CHEBI:456215"/>
        <dbReference type="ChEBI" id="CHEBI:456216"/>
        <dbReference type="EC" id="4.2.1.136"/>
    </reaction>
</comment>
<dbReference type="PANTHER" id="PTHR12592">
    <property type="entry name" value="ATP-DEPENDENT (S)-NAD(P)H-HYDRATE DEHYDRATASE FAMILY MEMBER"/>
    <property type="match status" value="1"/>
</dbReference>
<feature type="binding site" evidence="18">
    <location>
        <position position="59"/>
    </location>
    <ligand>
        <name>K(+)</name>
        <dbReference type="ChEBI" id="CHEBI:29103"/>
    </ligand>
</feature>
<comment type="caution">
    <text evidence="17">Lacks conserved residue(s) required for the propagation of feature annotation.</text>
</comment>
<gene>
    <name evidence="17" type="primary">nnrD</name>
    <name evidence="18" type="synonym">nnrE</name>
    <name evidence="22" type="ORF">IAB02_04170</name>
</gene>
<dbReference type="GO" id="GO:0046496">
    <property type="term" value="P:nicotinamide nucleotide metabolic process"/>
    <property type="evidence" value="ECO:0007669"/>
    <property type="project" value="UniProtKB-UniRule"/>
</dbReference>
<keyword evidence="5 18" id="KW-0479">Metal-binding</keyword>
<accession>A0A9D1IB50</accession>
<evidence type="ECO:0000256" key="18">
    <source>
        <dbReference type="HAMAP-Rule" id="MF_01966"/>
    </source>
</evidence>
<dbReference type="Proteomes" id="UP000824072">
    <property type="component" value="Unassembled WGS sequence"/>
</dbReference>
<evidence type="ECO:0000256" key="4">
    <source>
        <dbReference type="ARBA" id="ARBA00009524"/>
    </source>
</evidence>
<feature type="domain" description="YjeF N-terminal" evidence="21">
    <location>
        <begin position="10"/>
        <end position="213"/>
    </location>
</feature>
<evidence type="ECO:0000256" key="3">
    <source>
        <dbReference type="ARBA" id="ARBA00006001"/>
    </source>
</evidence>
<dbReference type="InterPro" id="IPR004443">
    <property type="entry name" value="YjeF_N_dom"/>
</dbReference>
<dbReference type="EMBL" id="DVMU01000089">
    <property type="protein sequence ID" value="HIU33738.1"/>
    <property type="molecule type" value="Genomic_DNA"/>
</dbReference>
<reference evidence="22" key="1">
    <citation type="submission" date="2020-10" db="EMBL/GenBank/DDBJ databases">
        <authorList>
            <person name="Gilroy R."/>
        </authorList>
    </citation>
    <scope>NUCLEOTIDE SEQUENCE</scope>
    <source>
        <strain evidence="22">ChiHcec3-11533</strain>
    </source>
</reference>
<feature type="binding site" evidence="17">
    <location>
        <position position="323"/>
    </location>
    <ligand>
        <name>(6S)-NADPHX</name>
        <dbReference type="ChEBI" id="CHEBI:64076"/>
    </ligand>
</feature>
<feature type="binding site" evidence="17">
    <location>
        <position position="436"/>
    </location>
    <ligand>
        <name>AMP</name>
        <dbReference type="ChEBI" id="CHEBI:456215"/>
    </ligand>
</feature>
<dbReference type="PIRSF" id="PIRSF017184">
    <property type="entry name" value="Nnr"/>
    <property type="match status" value="1"/>
</dbReference>
<dbReference type="GO" id="GO:0052855">
    <property type="term" value="F:ADP-dependent NAD(P)H-hydrate dehydratase activity"/>
    <property type="evidence" value="ECO:0007669"/>
    <property type="project" value="UniProtKB-UniRule"/>
</dbReference>
<dbReference type="PANTHER" id="PTHR12592:SF0">
    <property type="entry name" value="ATP-DEPENDENT (S)-NAD(P)H-HYDRATE DEHYDRATASE"/>
    <property type="match status" value="1"/>
</dbReference>
<feature type="binding site" evidence="17">
    <location>
        <position position="372"/>
    </location>
    <ligand>
        <name>(6S)-NADPHX</name>
        <dbReference type="ChEBI" id="CHEBI:64076"/>
    </ligand>
</feature>
<evidence type="ECO:0000256" key="12">
    <source>
        <dbReference type="ARBA" id="ARBA00023239"/>
    </source>
</evidence>
<keyword evidence="8 17" id="KW-0521">NADP</keyword>
<evidence type="ECO:0000256" key="10">
    <source>
        <dbReference type="ARBA" id="ARBA00023027"/>
    </source>
</evidence>
<comment type="caution">
    <text evidence="22">The sequence shown here is derived from an EMBL/GenBank/DDBJ whole genome shotgun (WGS) entry which is preliminary data.</text>
</comment>
<evidence type="ECO:0000256" key="14">
    <source>
        <dbReference type="ARBA" id="ARBA00025153"/>
    </source>
</evidence>
<name>A0A9D1IB50_9FIRM</name>
<evidence type="ECO:0000256" key="13">
    <source>
        <dbReference type="ARBA" id="ARBA00023268"/>
    </source>
</evidence>
<comment type="similarity">
    <text evidence="4 19">In the C-terminal section; belongs to the NnrD/CARKD family.</text>
</comment>
<evidence type="ECO:0000256" key="9">
    <source>
        <dbReference type="ARBA" id="ARBA00022958"/>
    </source>
</evidence>
<organism evidence="22 23">
    <name type="scientific">Candidatus Pullichristensenella excrementigallinarum</name>
    <dbReference type="NCBI Taxonomy" id="2840907"/>
    <lineage>
        <taxon>Bacteria</taxon>
        <taxon>Bacillati</taxon>
        <taxon>Bacillota</taxon>
        <taxon>Clostridia</taxon>
        <taxon>Candidatus Pullichristensenella</taxon>
    </lineage>
</organism>
<evidence type="ECO:0000256" key="17">
    <source>
        <dbReference type="HAMAP-Rule" id="MF_01965"/>
    </source>
</evidence>
<feature type="binding site" evidence="18">
    <location>
        <position position="118"/>
    </location>
    <ligand>
        <name>K(+)</name>
        <dbReference type="ChEBI" id="CHEBI:29103"/>
    </ligand>
</feature>
<keyword evidence="9 18" id="KW-0630">Potassium</keyword>
<evidence type="ECO:0000256" key="6">
    <source>
        <dbReference type="ARBA" id="ARBA00022741"/>
    </source>
</evidence>
<comment type="function">
    <text evidence="17">Catalyzes the dehydration of the S-form of NAD(P)HX at the expense of ADP, which is converted to AMP. Together with NAD(P)HX epimerase, which catalyzes the epimerization of the S- and R-forms, the enzyme allows the repair of both epimers of NAD(P)HX, a damaged form of NAD(P)H that is a result of enzymatic or heat-dependent hydration.</text>
</comment>
<dbReference type="PROSITE" id="PS51383">
    <property type="entry name" value="YJEF_C_3"/>
    <property type="match status" value="1"/>
</dbReference>
<dbReference type="HAMAP" id="MF_01966">
    <property type="entry name" value="NADHX_epimerase"/>
    <property type="match status" value="1"/>
</dbReference>
<keyword evidence="13" id="KW-0511">Multifunctional enzyme</keyword>
<dbReference type="NCBIfam" id="TIGR00196">
    <property type="entry name" value="yjeF_cterm"/>
    <property type="match status" value="1"/>
</dbReference>
<keyword evidence="10 17" id="KW-0520">NAD</keyword>
<evidence type="ECO:0000256" key="5">
    <source>
        <dbReference type="ARBA" id="ARBA00022723"/>
    </source>
</evidence>
<feature type="binding site" evidence="18">
    <location>
        <begin position="122"/>
        <end position="128"/>
    </location>
    <ligand>
        <name>(6S)-NADPHX</name>
        <dbReference type="ChEBI" id="CHEBI:64076"/>
    </ligand>
</feature>
<dbReference type="HAMAP" id="MF_01965">
    <property type="entry name" value="NADHX_dehydratase"/>
    <property type="match status" value="1"/>
</dbReference>
<reference evidence="22" key="2">
    <citation type="journal article" date="2021" name="PeerJ">
        <title>Extensive microbial diversity within the chicken gut microbiome revealed by metagenomics and culture.</title>
        <authorList>
            <person name="Gilroy R."/>
            <person name="Ravi A."/>
            <person name="Getino M."/>
            <person name="Pursley I."/>
            <person name="Horton D.L."/>
            <person name="Alikhan N.F."/>
            <person name="Baker D."/>
            <person name="Gharbi K."/>
            <person name="Hall N."/>
            <person name="Watson M."/>
            <person name="Adriaenssens E.M."/>
            <person name="Foster-Nyarko E."/>
            <person name="Jarju S."/>
            <person name="Secka A."/>
            <person name="Antonio M."/>
            <person name="Oren A."/>
            <person name="Chaudhuri R.R."/>
            <person name="La Ragione R."/>
            <person name="Hildebrand F."/>
            <person name="Pallen M.J."/>
        </authorList>
    </citation>
    <scope>NUCLEOTIDE SEQUENCE</scope>
    <source>
        <strain evidence="22">ChiHcec3-11533</strain>
    </source>
</reference>
<comment type="subunit">
    <text evidence="17">Homotetramer.</text>
</comment>
<dbReference type="EC" id="4.2.1.136" evidence="19"/>
<comment type="cofactor">
    <cofactor evidence="18 19">
        <name>K(+)</name>
        <dbReference type="ChEBI" id="CHEBI:29103"/>
    </cofactor>
    <text evidence="18 19">Binds 1 potassium ion per subunit.</text>
</comment>
<comment type="function">
    <text evidence="18">Catalyzes the epimerization of the S- and R-forms of NAD(P)HX, a damaged form of NAD(P)H that is a result of enzymatic or heat-dependent hydration. This is a prerequisite for the S-specific NAD(P)H-hydrate dehydratase to allow the repair of both epimers of NAD(P)HX.</text>
</comment>
<dbReference type="GO" id="GO:0046872">
    <property type="term" value="F:metal ion binding"/>
    <property type="evidence" value="ECO:0007669"/>
    <property type="project" value="UniProtKB-UniRule"/>
</dbReference>
<dbReference type="Gene3D" id="3.40.1190.20">
    <property type="match status" value="1"/>
</dbReference>
<sequence>MRELLSPAQMSEMERNFFAQTGTKSIDLMERAASEVAKVLIQRFGPDKRVFFACGSGGNGGDGLAAARLYQQAGGKSAILLSRPPRTPDAQENYRRAREAGVGELSPEGSEAPEIWVDALLGIGLSRPVEGMDKALIERMRSDVSARRSRAVVAVDIPSGVDGKTGAVLGCAANADLTVTFQSPKLGHVLGEGIAYTGELLVRDIGIPARFLPDAPRLYTPGDIPRDPFPRVVHKGIRGHVLLVAGSVGMAGAAALAAGAALRSGAGLVTIACPQSIVPILQILEPCAMCAPLPEKDGALAPEALEPLCALFPGKKAIAIGPGISRRCPAQIVEAVLRSDLPAVIDADALNKIALTPSLADLLRPRHILTPHPGEAARLLQRSPGDPFEDASQLGAMGEGCCVVLKGASRVIYSAPEGALSVSATGGSGMAKGGSGDVFTGVLAGFLARGIAQPALACELHGLAGVLAEKKYGNHGMTAQNIVEMLPEAFLRAGEFA</sequence>
<dbReference type="GO" id="GO:0005524">
    <property type="term" value="F:ATP binding"/>
    <property type="evidence" value="ECO:0007669"/>
    <property type="project" value="UniProtKB-UniRule"/>
</dbReference>
<dbReference type="NCBIfam" id="TIGR00197">
    <property type="entry name" value="yjeF_nterm"/>
    <property type="match status" value="1"/>
</dbReference>
<dbReference type="CDD" id="cd01171">
    <property type="entry name" value="YXKO-related"/>
    <property type="match status" value="1"/>
</dbReference>
<keyword evidence="7 17" id="KW-0067">ATP-binding</keyword>
<keyword evidence="11 18" id="KW-0413">Isomerase</keyword>
<evidence type="ECO:0000256" key="16">
    <source>
        <dbReference type="ARBA" id="ARBA00049209"/>
    </source>
</evidence>
<dbReference type="SUPFAM" id="SSF64153">
    <property type="entry name" value="YjeF N-terminal domain-like"/>
    <property type="match status" value="1"/>
</dbReference>
<comment type="function">
    <text evidence="14 19">Bifunctional enzyme that catalyzes the epimerization of the S- and R-forms of NAD(P)HX and the dehydration of the S-form of NAD(P)HX at the expense of ADP, which is converted to AMP. This allows the repair of both epimers of NAD(P)HX, a damaged form of NAD(P)H that is a result of enzymatic or heat-dependent hydration.</text>
</comment>
<comment type="catalytic activity">
    <reaction evidence="2 18 19">
        <text>(6R)-NADPHX = (6S)-NADPHX</text>
        <dbReference type="Rhea" id="RHEA:32227"/>
        <dbReference type="ChEBI" id="CHEBI:64076"/>
        <dbReference type="ChEBI" id="CHEBI:64077"/>
        <dbReference type="EC" id="5.1.99.6"/>
    </reaction>
</comment>
<protein>
    <recommendedName>
        <fullName evidence="19">Bifunctional NAD(P)H-hydrate repair enzyme</fullName>
    </recommendedName>
    <alternativeName>
        <fullName evidence="19">Nicotinamide nucleotide repair protein</fullName>
    </alternativeName>
    <domain>
        <recommendedName>
            <fullName evidence="19">ADP-dependent (S)-NAD(P)H-hydrate dehydratase</fullName>
            <ecNumber evidence="19">4.2.1.136</ecNumber>
        </recommendedName>
        <alternativeName>
            <fullName evidence="19">ADP-dependent NAD(P)HX dehydratase</fullName>
        </alternativeName>
    </domain>
    <domain>
        <recommendedName>
            <fullName evidence="19">NAD(P)H-hydrate epimerase</fullName>
            <ecNumber evidence="19">5.1.99.6</ecNumber>
        </recommendedName>
    </domain>
</protein>
<dbReference type="InterPro" id="IPR029056">
    <property type="entry name" value="Ribokinase-like"/>
</dbReference>
<evidence type="ECO:0000259" key="20">
    <source>
        <dbReference type="PROSITE" id="PS51383"/>
    </source>
</evidence>
<evidence type="ECO:0000256" key="2">
    <source>
        <dbReference type="ARBA" id="ARBA00000909"/>
    </source>
</evidence>
<comment type="cofactor">
    <cofactor evidence="17">
        <name>Mg(2+)</name>
        <dbReference type="ChEBI" id="CHEBI:18420"/>
    </cofactor>
</comment>
<evidence type="ECO:0000313" key="22">
    <source>
        <dbReference type="EMBL" id="HIU33738.1"/>
    </source>
</evidence>
<dbReference type="SUPFAM" id="SSF53613">
    <property type="entry name" value="Ribokinase-like"/>
    <property type="match status" value="1"/>
</dbReference>
<comment type="similarity">
    <text evidence="3 19">In the N-terminal section; belongs to the NnrE/AIBP family.</text>
</comment>
<dbReference type="Gene3D" id="3.40.50.10260">
    <property type="entry name" value="YjeF N-terminal domain"/>
    <property type="match status" value="1"/>
</dbReference>
<dbReference type="GO" id="GO:0052856">
    <property type="term" value="F:NAD(P)HX epimerase activity"/>
    <property type="evidence" value="ECO:0007669"/>
    <property type="project" value="UniProtKB-UniRule"/>
</dbReference>